<dbReference type="InterPro" id="IPR037069">
    <property type="entry name" value="AcylCoA_DH/ox_N_sf"/>
</dbReference>
<dbReference type="AlphaFoldDB" id="A0A7I7LLU0"/>
<dbReference type="GO" id="GO:0050660">
    <property type="term" value="F:flavin adenine dinucleotide binding"/>
    <property type="evidence" value="ECO:0007669"/>
    <property type="project" value="InterPro"/>
</dbReference>
<evidence type="ECO:0000313" key="5">
    <source>
        <dbReference type="Proteomes" id="UP000467164"/>
    </source>
</evidence>
<keyword evidence="1" id="KW-0560">Oxidoreductase</keyword>
<dbReference type="Proteomes" id="UP000467164">
    <property type="component" value="Chromosome"/>
</dbReference>
<organism evidence="4 5">
    <name type="scientific">Mycobacterium shottsii</name>
    <dbReference type="NCBI Taxonomy" id="133549"/>
    <lineage>
        <taxon>Bacteria</taxon>
        <taxon>Bacillati</taxon>
        <taxon>Actinomycetota</taxon>
        <taxon>Actinomycetes</taxon>
        <taxon>Mycobacteriales</taxon>
        <taxon>Mycobacteriaceae</taxon>
        <taxon>Mycobacterium</taxon>
        <taxon>Mycobacterium ulcerans group</taxon>
    </lineage>
</organism>
<dbReference type="Gene3D" id="1.10.540.10">
    <property type="entry name" value="Acyl-CoA dehydrogenase/oxidase, N-terminal domain"/>
    <property type="match status" value="1"/>
</dbReference>
<dbReference type="EMBL" id="AP022572">
    <property type="protein sequence ID" value="BBX60462.1"/>
    <property type="molecule type" value="Genomic_DNA"/>
</dbReference>
<feature type="region of interest" description="Disordered" evidence="2">
    <location>
        <begin position="109"/>
        <end position="132"/>
    </location>
</feature>
<evidence type="ECO:0000259" key="3">
    <source>
        <dbReference type="Pfam" id="PF02771"/>
    </source>
</evidence>
<evidence type="ECO:0000256" key="2">
    <source>
        <dbReference type="SAM" id="MobiDB-lite"/>
    </source>
</evidence>
<reference evidence="4 5" key="1">
    <citation type="journal article" date="2019" name="Emerg. Microbes Infect.">
        <title>Comprehensive subspecies identification of 175 nontuberculous mycobacteria species based on 7547 genomic profiles.</title>
        <authorList>
            <person name="Matsumoto Y."/>
            <person name="Kinjo T."/>
            <person name="Motooka D."/>
            <person name="Nabeya D."/>
            <person name="Jung N."/>
            <person name="Uechi K."/>
            <person name="Horii T."/>
            <person name="Iida T."/>
            <person name="Fujita J."/>
            <person name="Nakamura S."/>
        </authorList>
    </citation>
    <scope>NUCLEOTIDE SEQUENCE [LARGE SCALE GENOMIC DNA]</scope>
    <source>
        <strain evidence="4 5">JCM 12657</strain>
    </source>
</reference>
<dbReference type="PANTHER" id="PTHR43292">
    <property type="entry name" value="ACYL-COA DEHYDROGENASE"/>
    <property type="match status" value="1"/>
</dbReference>
<dbReference type="InterPro" id="IPR013786">
    <property type="entry name" value="AcylCoA_DH/ox_N"/>
</dbReference>
<feature type="compositionally biased region" description="Low complexity" evidence="2">
    <location>
        <begin position="113"/>
        <end position="132"/>
    </location>
</feature>
<dbReference type="InterPro" id="IPR009100">
    <property type="entry name" value="AcylCoA_DH/oxidase_NM_dom_sf"/>
</dbReference>
<accession>A0A7I7LLU0</accession>
<dbReference type="SUPFAM" id="SSF56645">
    <property type="entry name" value="Acyl-CoA dehydrogenase NM domain-like"/>
    <property type="match status" value="1"/>
</dbReference>
<dbReference type="Pfam" id="PF02771">
    <property type="entry name" value="Acyl-CoA_dh_N"/>
    <property type="match status" value="1"/>
</dbReference>
<keyword evidence="5" id="KW-1185">Reference proteome</keyword>
<sequence length="132" mass="14641">MDFRDSPQEAVFRQRLRNWLSVNADDFRGSGDQYWARQAHWHQALYREGFFGLSWPREYGGRELAPVYDVIVDEELARAGAPPRPSVGTWSSASADTAATHCGNGFCPASSTGPSAGVRGSVSPVRVRTWPR</sequence>
<evidence type="ECO:0000313" key="4">
    <source>
        <dbReference type="EMBL" id="BBX60462.1"/>
    </source>
</evidence>
<dbReference type="KEGG" id="msho:MSHO_58070"/>
<dbReference type="InterPro" id="IPR052161">
    <property type="entry name" value="Mycobact_Acyl-CoA_DH"/>
</dbReference>
<dbReference type="GO" id="GO:0005886">
    <property type="term" value="C:plasma membrane"/>
    <property type="evidence" value="ECO:0007669"/>
    <property type="project" value="TreeGrafter"/>
</dbReference>
<dbReference type="PANTHER" id="PTHR43292:SF3">
    <property type="entry name" value="ACYL-COA DEHYDROGENASE FADE29"/>
    <property type="match status" value="1"/>
</dbReference>
<proteinExistence type="predicted"/>
<name>A0A7I7LLU0_9MYCO</name>
<dbReference type="GO" id="GO:0016627">
    <property type="term" value="F:oxidoreductase activity, acting on the CH-CH group of donors"/>
    <property type="evidence" value="ECO:0007669"/>
    <property type="project" value="InterPro"/>
</dbReference>
<gene>
    <name evidence="4" type="ORF">MSHO_58070</name>
</gene>
<protein>
    <recommendedName>
        <fullName evidence="3">Acyl-CoA dehydrogenase/oxidase N-terminal domain-containing protein</fullName>
    </recommendedName>
</protein>
<feature type="domain" description="Acyl-CoA dehydrogenase/oxidase N-terminal" evidence="3">
    <location>
        <begin position="37"/>
        <end position="95"/>
    </location>
</feature>
<evidence type="ECO:0000256" key="1">
    <source>
        <dbReference type="ARBA" id="ARBA00023002"/>
    </source>
</evidence>